<name>A0A0A8YMY2_ARUDO</name>
<dbReference type="EMBL" id="GBRH01269871">
    <property type="protein sequence ID" value="JAD28024.1"/>
    <property type="molecule type" value="Transcribed_RNA"/>
</dbReference>
<dbReference type="AlphaFoldDB" id="A0A0A8YMY2"/>
<reference evidence="1" key="1">
    <citation type="submission" date="2014-09" db="EMBL/GenBank/DDBJ databases">
        <authorList>
            <person name="Magalhaes I.L.F."/>
            <person name="Oliveira U."/>
            <person name="Santos F.R."/>
            <person name="Vidigal T.H.D.A."/>
            <person name="Brescovit A.D."/>
            <person name="Santos A.J."/>
        </authorList>
    </citation>
    <scope>NUCLEOTIDE SEQUENCE</scope>
    <source>
        <tissue evidence="1">Shoot tissue taken approximately 20 cm above the soil surface</tissue>
    </source>
</reference>
<accession>A0A0A8YMY2</accession>
<reference evidence="1" key="2">
    <citation type="journal article" date="2015" name="Data Brief">
        <title>Shoot transcriptome of the giant reed, Arundo donax.</title>
        <authorList>
            <person name="Barrero R.A."/>
            <person name="Guerrero F.D."/>
            <person name="Moolhuijzen P."/>
            <person name="Goolsby J.A."/>
            <person name="Tidwell J."/>
            <person name="Bellgard S.E."/>
            <person name="Bellgard M.I."/>
        </authorList>
    </citation>
    <scope>NUCLEOTIDE SEQUENCE</scope>
    <source>
        <tissue evidence="1">Shoot tissue taken approximately 20 cm above the soil surface</tissue>
    </source>
</reference>
<organism evidence="1">
    <name type="scientific">Arundo donax</name>
    <name type="common">Giant reed</name>
    <name type="synonym">Donax arundinaceus</name>
    <dbReference type="NCBI Taxonomy" id="35708"/>
    <lineage>
        <taxon>Eukaryota</taxon>
        <taxon>Viridiplantae</taxon>
        <taxon>Streptophyta</taxon>
        <taxon>Embryophyta</taxon>
        <taxon>Tracheophyta</taxon>
        <taxon>Spermatophyta</taxon>
        <taxon>Magnoliopsida</taxon>
        <taxon>Liliopsida</taxon>
        <taxon>Poales</taxon>
        <taxon>Poaceae</taxon>
        <taxon>PACMAD clade</taxon>
        <taxon>Arundinoideae</taxon>
        <taxon>Arundineae</taxon>
        <taxon>Arundo</taxon>
    </lineage>
</organism>
<evidence type="ECO:0000313" key="1">
    <source>
        <dbReference type="EMBL" id="JAD28024.1"/>
    </source>
</evidence>
<protein>
    <submittedName>
        <fullName evidence="1">Uncharacterized protein</fullName>
    </submittedName>
</protein>
<proteinExistence type="predicted"/>
<sequence length="28" mass="3421">MVIFNYTCLEPHHNIDTPSVHKYKVFWT</sequence>